<evidence type="ECO:0000259" key="4">
    <source>
        <dbReference type="SMART" id="SM00875"/>
    </source>
</evidence>
<keyword evidence="2" id="KW-0677">Repeat</keyword>
<dbReference type="InterPro" id="IPR011705">
    <property type="entry name" value="BACK"/>
</dbReference>
<feature type="compositionally biased region" description="Polar residues" evidence="3">
    <location>
        <begin position="1"/>
        <end position="10"/>
    </location>
</feature>
<evidence type="ECO:0000313" key="5">
    <source>
        <dbReference type="EMBL" id="KNC85581.1"/>
    </source>
</evidence>
<name>A0A0L0G9P3_9EUKA</name>
<dbReference type="InterPro" id="IPR000210">
    <property type="entry name" value="BTB/POZ_dom"/>
</dbReference>
<protein>
    <recommendedName>
        <fullName evidence="4">BACK domain-containing protein</fullName>
    </recommendedName>
</protein>
<evidence type="ECO:0000256" key="1">
    <source>
        <dbReference type="ARBA" id="ARBA00022441"/>
    </source>
</evidence>
<dbReference type="AlphaFoldDB" id="A0A0L0G9P3"/>
<feature type="compositionally biased region" description="Polar residues" evidence="3">
    <location>
        <begin position="27"/>
        <end position="37"/>
    </location>
</feature>
<dbReference type="STRING" id="667725.A0A0L0G9P3"/>
<dbReference type="RefSeq" id="XP_014159483.1">
    <property type="nucleotide sequence ID" value="XM_014304008.1"/>
</dbReference>
<reference evidence="5 6" key="1">
    <citation type="submission" date="2011-02" db="EMBL/GenBank/DDBJ databases">
        <title>The Genome Sequence of Sphaeroforma arctica JP610.</title>
        <authorList>
            <consortium name="The Broad Institute Genome Sequencing Platform"/>
            <person name="Russ C."/>
            <person name="Cuomo C."/>
            <person name="Young S.K."/>
            <person name="Zeng Q."/>
            <person name="Gargeya S."/>
            <person name="Alvarado L."/>
            <person name="Berlin A."/>
            <person name="Chapman S.B."/>
            <person name="Chen Z."/>
            <person name="Freedman E."/>
            <person name="Gellesch M."/>
            <person name="Goldberg J."/>
            <person name="Griggs A."/>
            <person name="Gujja S."/>
            <person name="Heilman E."/>
            <person name="Heiman D."/>
            <person name="Howarth C."/>
            <person name="Mehta T."/>
            <person name="Neiman D."/>
            <person name="Pearson M."/>
            <person name="Roberts A."/>
            <person name="Saif S."/>
            <person name="Shea T."/>
            <person name="Shenoy N."/>
            <person name="Sisk P."/>
            <person name="Stolte C."/>
            <person name="Sykes S."/>
            <person name="White J."/>
            <person name="Yandava C."/>
            <person name="Burger G."/>
            <person name="Gray M.W."/>
            <person name="Holland P.W.H."/>
            <person name="King N."/>
            <person name="Lang F.B.F."/>
            <person name="Roger A.J."/>
            <person name="Ruiz-Trillo I."/>
            <person name="Haas B."/>
            <person name="Nusbaum C."/>
            <person name="Birren B."/>
        </authorList>
    </citation>
    <scope>NUCLEOTIDE SEQUENCE [LARGE SCALE GENOMIC DNA]</scope>
    <source>
        <strain evidence="5 6">JP610</strain>
    </source>
</reference>
<sequence>MMTASGTNDLVTKRARESSPPPAPPLRTQTHIQSNNLPLVPQPSAMKRVRVEDTSRDQRVWSNNPSRDVFASMCRRSGIMDDNEHEKDFSIMCTSKAKDDETQEAKRFYIHKLVLRLVSRELNDEIKATTDKKLYLECSEPAGQIFVNYCYLGENVYNELKPSNVFEVFEIAKKYAVRPLIKLCENYLHNNRKQRCLALLAYAPEESVAVYLETAKQNFCSLVGAPADVVHLPKQIFKNVMTDERLMVDSERFVYETVMQWIKANSDGPECAAELLTDCVKLERLLVEEGPKKAEIYTAEMMQVAPEVTQGLWLAAMQNFFGLQNQLWTEELVNIMRPRCPYGFLQLRITDFSSKPGTEWKGPLTTIVDTQFRLRVSINQTGGYFSSGPVKIRAKVEMMFDRNGADRYHPLWPYSVDYRIHDLQTPPKSMKVLRSTTPDWVTLTNISQLVNQHHVNNGFMVVSARIARA</sequence>
<dbReference type="PANTHER" id="PTHR24412">
    <property type="entry name" value="KELCH PROTEIN"/>
    <property type="match status" value="1"/>
</dbReference>
<dbReference type="InterPro" id="IPR011333">
    <property type="entry name" value="SKP1/BTB/POZ_sf"/>
</dbReference>
<evidence type="ECO:0000256" key="3">
    <source>
        <dbReference type="SAM" id="MobiDB-lite"/>
    </source>
</evidence>
<dbReference type="Gene3D" id="3.30.710.10">
    <property type="entry name" value="Potassium Channel Kv1.1, Chain A"/>
    <property type="match status" value="1"/>
</dbReference>
<accession>A0A0L0G9P3</accession>
<dbReference type="Gene3D" id="1.25.40.420">
    <property type="match status" value="1"/>
</dbReference>
<dbReference type="EMBL" id="KQ241694">
    <property type="protein sequence ID" value="KNC85581.1"/>
    <property type="molecule type" value="Genomic_DNA"/>
</dbReference>
<dbReference type="Pfam" id="PF00651">
    <property type="entry name" value="BTB"/>
    <property type="match status" value="1"/>
</dbReference>
<dbReference type="OrthoDB" id="45365at2759"/>
<evidence type="ECO:0000313" key="6">
    <source>
        <dbReference type="Proteomes" id="UP000054560"/>
    </source>
</evidence>
<dbReference type="GeneID" id="25902742"/>
<feature type="region of interest" description="Disordered" evidence="3">
    <location>
        <begin position="1"/>
        <end position="40"/>
    </location>
</feature>
<keyword evidence="1" id="KW-0880">Kelch repeat</keyword>
<gene>
    <name evidence="5" type="ORF">SARC_02238</name>
</gene>
<dbReference type="PANTHER" id="PTHR24412:SF489">
    <property type="entry name" value="RING FINGER DOMAIN AND KELCH REPEAT-CONTAINING PROTEIN DDB_G0271372"/>
    <property type="match status" value="1"/>
</dbReference>
<feature type="domain" description="BACK" evidence="4">
    <location>
        <begin position="196"/>
        <end position="295"/>
    </location>
</feature>
<dbReference type="Proteomes" id="UP000054560">
    <property type="component" value="Unassembled WGS sequence"/>
</dbReference>
<dbReference type="Pfam" id="PF07707">
    <property type="entry name" value="BACK"/>
    <property type="match status" value="1"/>
</dbReference>
<evidence type="ECO:0000256" key="2">
    <source>
        <dbReference type="ARBA" id="ARBA00022737"/>
    </source>
</evidence>
<organism evidence="5 6">
    <name type="scientific">Sphaeroforma arctica JP610</name>
    <dbReference type="NCBI Taxonomy" id="667725"/>
    <lineage>
        <taxon>Eukaryota</taxon>
        <taxon>Ichthyosporea</taxon>
        <taxon>Ichthyophonida</taxon>
        <taxon>Sphaeroforma</taxon>
    </lineage>
</organism>
<dbReference type="SUPFAM" id="SSF54695">
    <property type="entry name" value="POZ domain"/>
    <property type="match status" value="1"/>
</dbReference>
<proteinExistence type="predicted"/>
<dbReference type="SMART" id="SM00875">
    <property type="entry name" value="BACK"/>
    <property type="match status" value="1"/>
</dbReference>
<keyword evidence="6" id="KW-1185">Reference proteome</keyword>